<dbReference type="InterPro" id="IPR027791">
    <property type="entry name" value="Galactosyl_T_C"/>
</dbReference>
<keyword evidence="1" id="KW-0808">Transferase</keyword>
<organism evidence="3 4">
    <name type="scientific">Mycolicibacterium sphagni</name>
    <dbReference type="NCBI Taxonomy" id="1786"/>
    <lineage>
        <taxon>Bacteria</taxon>
        <taxon>Bacillati</taxon>
        <taxon>Actinomycetota</taxon>
        <taxon>Actinomycetes</taxon>
        <taxon>Mycobacteriales</taxon>
        <taxon>Mycobacteriaceae</taxon>
        <taxon>Mycolicibacterium</taxon>
    </lineage>
</organism>
<dbReference type="GO" id="GO:0016740">
    <property type="term" value="F:transferase activity"/>
    <property type="evidence" value="ECO:0007669"/>
    <property type="project" value="UniProtKB-KW"/>
</dbReference>
<dbReference type="RefSeq" id="WP_094478925.1">
    <property type="nucleotide sequence ID" value="NZ_NOZR01000006.1"/>
</dbReference>
<dbReference type="SUPFAM" id="SSF53448">
    <property type="entry name" value="Nucleotide-diphospho-sugar transferases"/>
    <property type="match status" value="1"/>
</dbReference>
<sequence>MIPVLVPYRPDHGHRDELWAFVQRAFWNRLPYTVVEGAHDDGPFNRSAAVNRAANDAGDWDVAIIADADTWVAPTNLAKAVDQAAAGLVSALTSVVELGEACTRTILAGNIIDPTTFGIDRIRTDDIATQSSMLVVSRELWDHVGGFDEKFVGWGGEDNAFWKAATILGGPPRRVDGCAFHLWHEPASDQATRMRDPGYVRNLNRWLKYQRARNASQLRAAQHA</sequence>
<proteinExistence type="predicted"/>
<reference evidence="3 4" key="1">
    <citation type="submission" date="2017-07" db="EMBL/GenBank/DDBJ databases">
        <title>The new phylogeny of genus Mycobacterium.</title>
        <authorList>
            <person name="Tortoli E."/>
            <person name="Trovato A."/>
            <person name="Cirillo D.M."/>
        </authorList>
    </citation>
    <scope>NUCLEOTIDE SEQUENCE [LARGE SCALE GENOMIC DNA]</scope>
    <source>
        <strain evidence="3 4">ATCC 33027</strain>
    </source>
</reference>
<dbReference type="OrthoDB" id="4120491at2"/>
<keyword evidence="4" id="KW-1185">Reference proteome</keyword>
<dbReference type="AlphaFoldDB" id="A0A255DT70"/>
<evidence type="ECO:0000313" key="4">
    <source>
        <dbReference type="Proteomes" id="UP000216063"/>
    </source>
</evidence>
<dbReference type="Proteomes" id="UP000216063">
    <property type="component" value="Unassembled WGS sequence"/>
</dbReference>
<dbReference type="Pfam" id="PF02709">
    <property type="entry name" value="Glyco_transf_7C"/>
    <property type="match status" value="1"/>
</dbReference>
<feature type="domain" description="Galactosyltransferase C-terminal" evidence="2">
    <location>
        <begin position="133"/>
        <end position="164"/>
    </location>
</feature>
<dbReference type="EMBL" id="NOZR01000006">
    <property type="protein sequence ID" value="OYN80435.1"/>
    <property type="molecule type" value="Genomic_DNA"/>
</dbReference>
<evidence type="ECO:0000256" key="1">
    <source>
        <dbReference type="ARBA" id="ARBA00022679"/>
    </source>
</evidence>
<dbReference type="InterPro" id="IPR029044">
    <property type="entry name" value="Nucleotide-diphossugar_trans"/>
</dbReference>
<accession>A0A255DT70</accession>
<comment type="caution">
    <text evidence="3">The sequence shown here is derived from an EMBL/GenBank/DDBJ whole genome shotgun (WGS) entry which is preliminary data.</text>
</comment>
<evidence type="ECO:0000313" key="3">
    <source>
        <dbReference type="EMBL" id="OYN80435.1"/>
    </source>
</evidence>
<protein>
    <recommendedName>
        <fullName evidence="2">Galactosyltransferase C-terminal domain-containing protein</fullName>
    </recommendedName>
</protein>
<gene>
    <name evidence="3" type="ORF">CG716_09940</name>
</gene>
<name>A0A255DT70_9MYCO</name>
<evidence type="ECO:0000259" key="2">
    <source>
        <dbReference type="Pfam" id="PF02709"/>
    </source>
</evidence>
<dbReference type="Gene3D" id="3.90.550.10">
    <property type="entry name" value="Spore Coat Polysaccharide Biosynthesis Protein SpsA, Chain A"/>
    <property type="match status" value="1"/>
</dbReference>